<dbReference type="PANTHER" id="PTHR10133">
    <property type="entry name" value="DNA POLYMERASE I"/>
    <property type="match status" value="1"/>
</dbReference>
<dbReference type="InterPro" id="IPR036397">
    <property type="entry name" value="RNaseH_sf"/>
</dbReference>
<evidence type="ECO:0000256" key="5">
    <source>
        <dbReference type="ARBA" id="ARBA00022695"/>
    </source>
</evidence>
<comment type="subunit">
    <text evidence="16">Single-chain monomer with multiple functions.</text>
</comment>
<keyword evidence="9 16" id="KW-0378">Hydrolase</keyword>
<keyword evidence="13 16" id="KW-0234">DNA repair</keyword>
<dbReference type="EMBL" id="LYVF01000197">
    <property type="protein sequence ID" value="OAT79402.1"/>
    <property type="molecule type" value="Genomic_DNA"/>
</dbReference>
<dbReference type="SUPFAM" id="SSF88723">
    <property type="entry name" value="PIN domain-like"/>
    <property type="match status" value="1"/>
</dbReference>
<dbReference type="InterPro" id="IPR012337">
    <property type="entry name" value="RNaseH-like_sf"/>
</dbReference>
<dbReference type="Gene3D" id="3.30.70.370">
    <property type="match status" value="1"/>
</dbReference>
<dbReference type="FunFam" id="1.10.150.20:FF:000002">
    <property type="entry name" value="DNA polymerase I"/>
    <property type="match status" value="1"/>
</dbReference>
<protein>
    <recommendedName>
        <fullName evidence="3 15">DNA polymerase I</fullName>
        <ecNumber evidence="2 15">2.7.7.7</ecNumber>
    </recommendedName>
</protein>
<keyword evidence="4 16" id="KW-0808">Transferase</keyword>
<evidence type="ECO:0000256" key="4">
    <source>
        <dbReference type="ARBA" id="ARBA00022679"/>
    </source>
</evidence>
<dbReference type="Pfam" id="PF00476">
    <property type="entry name" value="DNA_pol_A"/>
    <property type="match status" value="1"/>
</dbReference>
<dbReference type="NCBIfam" id="TIGR00593">
    <property type="entry name" value="pola"/>
    <property type="match status" value="1"/>
</dbReference>
<dbReference type="RefSeq" id="WP_066671497.1">
    <property type="nucleotide sequence ID" value="NZ_LYVF01000197.1"/>
</dbReference>
<dbReference type="SMART" id="SM00482">
    <property type="entry name" value="POLAc"/>
    <property type="match status" value="1"/>
</dbReference>
<keyword evidence="11 16" id="KW-0239">DNA-directed DNA polymerase</keyword>
<dbReference type="FunFam" id="3.40.50.1010:FF:000001">
    <property type="entry name" value="DNA polymerase I"/>
    <property type="match status" value="1"/>
</dbReference>
<evidence type="ECO:0000256" key="14">
    <source>
        <dbReference type="ARBA" id="ARBA00049244"/>
    </source>
</evidence>
<dbReference type="Gene3D" id="3.30.420.10">
    <property type="entry name" value="Ribonuclease H-like superfamily/Ribonuclease H"/>
    <property type="match status" value="1"/>
</dbReference>
<dbReference type="InterPro" id="IPR008918">
    <property type="entry name" value="HhH2"/>
</dbReference>
<evidence type="ECO:0000313" key="19">
    <source>
        <dbReference type="EMBL" id="OAT79402.1"/>
    </source>
</evidence>
<evidence type="ECO:0000256" key="11">
    <source>
        <dbReference type="ARBA" id="ARBA00022932"/>
    </source>
</evidence>
<dbReference type="InterPro" id="IPR020046">
    <property type="entry name" value="5-3_exonucl_a-hlix_arch_N"/>
</dbReference>
<dbReference type="InterPro" id="IPR002421">
    <property type="entry name" value="5-3_exonuclease"/>
</dbReference>
<dbReference type="Proteomes" id="UP000078532">
    <property type="component" value="Unassembled WGS sequence"/>
</dbReference>
<comment type="catalytic activity">
    <reaction evidence="14 16">
        <text>DNA(n) + a 2'-deoxyribonucleoside 5'-triphosphate = DNA(n+1) + diphosphate</text>
        <dbReference type="Rhea" id="RHEA:22508"/>
        <dbReference type="Rhea" id="RHEA-COMP:17339"/>
        <dbReference type="Rhea" id="RHEA-COMP:17340"/>
        <dbReference type="ChEBI" id="CHEBI:33019"/>
        <dbReference type="ChEBI" id="CHEBI:61560"/>
        <dbReference type="ChEBI" id="CHEBI:173112"/>
        <dbReference type="EC" id="2.7.7.7"/>
    </reaction>
</comment>
<keyword evidence="6 16" id="KW-0235">DNA replication</keyword>
<dbReference type="InterPro" id="IPR018320">
    <property type="entry name" value="DNA_polymerase_1"/>
</dbReference>
<dbReference type="InterPro" id="IPR001098">
    <property type="entry name" value="DNA-dir_DNA_pol_A_palm_dom"/>
</dbReference>
<organism evidence="19 20">
    <name type="scientific">Desulfotomaculum copahuensis</name>
    <dbReference type="NCBI Taxonomy" id="1838280"/>
    <lineage>
        <taxon>Bacteria</taxon>
        <taxon>Bacillati</taxon>
        <taxon>Bacillota</taxon>
        <taxon>Clostridia</taxon>
        <taxon>Eubacteriales</taxon>
        <taxon>Desulfotomaculaceae</taxon>
        <taxon>Desulfotomaculum</taxon>
    </lineage>
</organism>
<keyword evidence="20" id="KW-1185">Reference proteome</keyword>
<evidence type="ECO:0000256" key="6">
    <source>
        <dbReference type="ARBA" id="ARBA00022705"/>
    </source>
</evidence>
<dbReference type="InterPro" id="IPR002298">
    <property type="entry name" value="DNA_polymerase_A"/>
</dbReference>
<dbReference type="InterPro" id="IPR036279">
    <property type="entry name" value="5-3_exonuclease_C_sf"/>
</dbReference>
<evidence type="ECO:0000256" key="13">
    <source>
        <dbReference type="ARBA" id="ARBA00023204"/>
    </source>
</evidence>
<sequence length="897" mass="99854">MLILRLLVIDGNSLAHRAFHAIPLLSTSQGLVTNAVFGFTNMLFKVLDLLQPELAAVCFDKSRLTFRHAEYRDYKANRAATPDELRPQFPLIKEVLQAMRITILEYDGYEADDLIGALVTRAGEARLESIIVTGDQDALQLVSPLTKVLLTRKGITELEEYDEGRVWERFGVTPAQFADYKGLVGDKSDNIPGVPGIGPKTAAGMLKEFGSVEQLIARMDDLPARQQEKIRAYADQALLSKKLATIRRAAPFNLNLEECRRCEPDNIRLLALFSRLEFKSLIRVLRERMPEAGGNGQNNQATDQPGTELETYRVTWRYVRNADELSALVEICRRAGRAALALSGDRREGIAAAALAVKTAASAGSTEPVEPDIQVFFLPPGEHTLPVAALQALAAICRDETVAKLFHGAKNAFWLLTRHDLTLNNTAFDTMVAAYLLNPASPNLDLPDLALEHLNLVLPARGEAALAARADVILRLVDLLSEKIRQAGMERLYFEVELPLVGILAGMEMNGVAVDRERLSAMSRELADRIDGLAAEIHQLAGEEFNINSTRQLGHILFEKLQLPVVRKTKTGYSTDAAVLEELAPAHPVVARILEYRQLVKLKSTYVDGMAALIDAQTGRLHTTFHQTVTATGRLSSAEPNLQNIPIRMEEGRRIRQVFIPRRPGNLILSADYSQIELRVLAHMAGDVNLLEAFRQGQDIHTRTAAEVFGVTMAEVTADLRGRAKAVNFGIVYGISDFGLARDINVSRQEARQYIDNYFARYSGVKAYIDRTVQEAREKGYVTTILNRRRYLPDLFSHNRTVRSFGERTAMNTPIQGSAADIIKLAMVRIDREIKKSGLKAKMILQVHDELIFDVPEEEVEEMKALVKDGMENAIKLDVPLVVDMKLGPNWYEVKKI</sequence>
<keyword evidence="8 16" id="KW-0227">DNA damage</keyword>
<comment type="similarity">
    <text evidence="1 16">Belongs to the DNA polymerase type-A family.</text>
</comment>
<dbReference type="Gene3D" id="1.10.150.20">
    <property type="entry name" value="5' to 3' exonuclease, C-terminal subdomain"/>
    <property type="match status" value="2"/>
</dbReference>
<dbReference type="GO" id="GO:0006261">
    <property type="term" value="P:DNA-templated DNA replication"/>
    <property type="evidence" value="ECO:0007669"/>
    <property type="project" value="UniProtKB-UniRule"/>
</dbReference>
<evidence type="ECO:0000256" key="2">
    <source>
        <dbReference type="ARBA" id="ARBA00012417"/>
    </source>
</evidence>
<dbReference type="SUPFAM" id="SSF47807">
    <property type="entry name" value="5' to 3' exonuclease, C-terminal subdomain"/>
    <property type="match status" value="1"/>
</dbReference>
<comment type="function">
    <text evidence="16">In addition to polymerase activity, this DNA polymerase exhibits 5'-3' exonuclease activity.</text>
</comment>
<dbReference type="CDD" id="cd06140">
    <property type="entry name" value="DNA_polA_I_Bacillus_like_exo"/>
    <property type="match status" value="1"/>
</dbReference>
<evidence type="ECO:0000256" key="1">
    <source>
        <dbReference type="ARBA" id="ARBA00007705"/>
    </source>
</evidence>
<evidence type="ECO:0000256" key="10">
    <source>
        <dbReference type="ARBA" id="ARBA00022839"/>
    </source>
</evidence>
<evidence type="ECO:0000256" key="9">
    <source>
        <dbReference type="ARBA" id="ARBA00022801"/>
    </source>
</evidence>
<dbReference type="NCBIfam" id="NF004397">
    <property type="entry name" value="PRK05755.1"/>
    <property type="match status" value="1"/>
</dbReference>
<dbReference type="STRING" id="1838280.A6M21_01335"/>
<dbReference type="GO" id="GO:0003887">
    <property type="term" value="F:DNA-directed DNA polymerase activity"/>
    <property type="evidence" value="ECO:0007669"/>
    <property type="project" value="UniProtKB-UniRule"/>
</dbReference>
<dbReference type="SMART" id="SM00475">
    <property type="entry name" value="53EXOc"/>
    <property type="match status" value="1"/>
</dbReference>
<dbReference type="SUPFAM" id="SSF53098">
    <property type="entry name" value="Ribonuclease H-like"/>
    <property type="match status" value="1"/>
</dbReference>
<evidence type="ECO:0000256" key="16">
    <source>
        <dbReference type="RuleBase" id="RU004460"/>
    </source>
</evidence>
<dbReference type="PROSITE" id="PS00447">
    <property type="entry name" value="DNA_POLYMERASE_A"/>
    <property type="match status" value="1"/>
</dbReference>
<keyword evidence="7" id="KW-0540">Nuclease</keyword>
<dbReference type="FunFam" id="1.20.1060.10:FF:000001">
    <property type="entry name" value="DNA polymerase I"/>
    <property type="match status" value="1"/>
</dbReference>
<keyword evidence="5 16" id="KW-0548">Nucleotidyltransferase</keyword>
<evidence type="ECO:0000256" key="3">
    <source>
        <dbReference type="ARBA" id="ARBA00020311"/>
    </source>
</evidence>
<dbReference type="Pfam" id="PF22619">
    <property type="entry name" value="DNA_polI_exo1"/>
    <property type="match status" value="1"/>
</dbReference>
<evidence type="ECO:0000259" key="17">
    <source>
        <dbReference type="SMART" id="SM00475"/>
    </source>
</evidence>
<dbReference type="InterPro" id="IPR054690">
    <property type="entry name" value="DNA_polI_exonuclease"/>
</dbReference>
<dbReference type="InterPro" id="IPR043502">
    <property type="entry name" value="DNA/RNA_pol_sf"/>
</dbReference>
<dbReference type="InterPro" id="IPR020045">
    <property type="entry name" value="DNA_polI_H3TH"/>
</dbReference>
<proteinExistence type="inferred from homology"/>
<dbReference type="PRINTS" id="PR00868">
    <property type="entry name" value="DNAPOLI"/>
</dbReference>
<dbReference type="GO" id="GO:0003677">
    <property type="term" value="F:DNA binding"/>
    <property type="evidence" value="ECO:0007669"/>
    <property type="project" value="UniProtKB-UniRule"/>
</dbReference>
<dbReference type="GO" id="GO:0008409">
    <property type="term" value="F:5'-3' exonuclease activity"/>
    <property type="evidence" value="ECO:0007669"/>
    <property type="project" value="UniProtKB-UniRule"/>
</dbReference>
<dbReference type="SUPFAM" id="SSF56672">
    <property type="entry name" value="DNA/RNA polymerases"/>
    <property type="match status" value="1"/>
</dbReference>
<evidence type="ECO:0000256" key="7">
    <source>
        <dbReference type="ARBA" id="ARBA00022722"/>
    </source>
</evidence>
<dbReference type="GO" id="GO:0006302">
    <property type="term" value="P:double-strand break repair"/>
    <property type="evidence" value="ECO:0007669"/>
    <property type="project" value="TreeGrafter"/>
</dbReference>
<dbReference type="OrthoDB" id="9806424at2"/>
<dbReference type="SMART" id="SM00279">
    <property type="entry name" value="HhH2"/>
    <property type="match status" value="1"/>
</dbReference>
<name>A0A1B7LAM5_9FIRM</name>
<dbReference type="Pfam" id="PF01367">
    <property type="entry name" value="5_3_exonuc"/>
    <property type="match status" value="1"/>
</dbReference>
<dbReference type="EC" id="2.7.7.7" evidence="2 15"/>
<dbReference type="PANTHER" id="PTHR10133:SF27">
    <property type="entry name" value="DNA POLYMERASE NU"/>
    <property type="match status" value="1"/>
</dbReference>
<dbReference type="FunFam" id="1.10.150.20:FF:000003">
    <property type="entry name" value="DNA polymerase I"/>
    <property type="match status" value="1"/>
</dbReference>
<accession>A0A1B7LAM5</accession>
<evidence type="ECO:0000256" key="15">
    <source>
        <dbReference type="NCBIfam" id="TIGR00593"/>
    </source>
</evidence>
<reference evidence="19 20" key="1">
    <citation type="submission" date="2016-04" db="EMBL/GenBank/DDBJ databases">
        <authorList>
            <person name="Evans L.H."/>
            <person name="Alamgir A."/>
            <person name="Owens N."/>
            <person name="Weber N.D."/>
            <person name="Virtaneva K."/>
            <person name="Barbian K."/>
            <person name="Babar A."/>
            <person name="Rosenke K."/>
        </authorList>
    </citation>
    <scope>NUCLEOTIDE SEQUENCE [LARGE SCALE GENOMIC DNA]</scope>
    <source>
        <strain evidence="19 20">LMa1</strain>
    </source>
</reference>
<evidence type="ECO:0000256" key="12">
    <source>
        <dbReference type="ARBA" id="ARBA00023125"/>
    </source>
</evidence>
<dbReference type="Pfam" id="PF02739">
    <property type="entry name" value="5_3_exonuc_N"/>
    <property type="match status" value="1"/>
</dbReference>
<dbReference type="Gene3D" id="3.40.50.1010">
    <property type="entry name" value="5'-nuclease"/>
    <property type="match status" value="1"/>
</dbReference>
<evidence type="ECO:0000259" key="18">
    <source>
        <dbReference type="SMART" id="SM00482"/>
    </source>
</evidence>
<evidence type="ECO:0000256" key="8">
    <source>
        <dbReference type="ARBA" id="ARBA00022763"/>
    </source>
</evidence>
<comment type="caution">
    <text evidence="19">The sequence shown here is derived from an EMBL/GenBank/DDBJ whole genome shotgun (WGS) entry which is preliminary data.</text>
</comment>
<dbReference type="CDD" id="cd08637">
    <property type="entry name" value="DNA_pol_A_pol_I_C"/>
    <property type="match status" value="1"/>
</dbReference>
<gene>
    <name evidence="16" type="primary">polA</name>
    <name evidence="19" type="ORF">A6M21_01335</name>
</gene>
<evidence type="ECO:0000313" key="20">
    <source>
        <dbReference type="Proteomes" id="UP000078532"/>
    </source>
</evidence>
<dbReference type="Gene3D" id="1.20.1060.10">
    <property type="entry name" value="Taq DNA Polymerase, Chain T, domain 4"/>
    <property type="match status" value="1"/>
</dbReference>
<dbReference type="CDD" id="cd09898">
    <property type="entry name" value="H3TH_53EXO"/>
    <property type="match status" value="1"/>
</dbReference>
<dbReference type="InterPro" id="IPR019760">
    <property type="entry name" value="DNA-dir_DNA_pol_A_CS"/>
</dbReference>
<dbReference type="AlphaFoldDB" id="A0A1B7LAM5"/>
<dbReference type="InterPro" id="IPR029060">
    <property type="entry name" value="PIN-like_dom_sf"/>
</dbReference>
<dbReference type="CDD" id="cd09859">
    <property type="entry name" value="PIN_53EXO"/>
    <property type="match status" value="1"/>
</dbReference>
<keyword evidence="12 16" id="KW-0238">DNA-binding</keyword>
<keyword evidence="10 16" id="KW-0269">Exonuclease</keyword>
<feature type="domain" description="DNA-directed DNA polymerase family A palm" evidence="18">
    <location>
        <begin position="652"/>
        <end position="859"/>
    </location>
</feature>
<feature type="domain" description="5'-3' exonuclease" evidence="17">
    <location>
        <begin position="4"/>
        <end position="262"/>
    </location>
</feature>